<sequence length="206" mass="21779">MVLSKLNLNDAFTNVAIDDAGISEDFMDLATNLVVSRRNGILSGSVALVSVDQDDTQADVAVGLVKALASINQSVALVNANLRSSWTPQIPNFTSLNLQSVLDSGQVDDDTTNVIVSPADSVPNPIATLESDGFSALIRSMEAGRNFVVVSTPALMPLGDAKAVLGTVKNAILIIHRRQTRARNLKNGLTVLNALHTNVIGYVTVE</sequence>
<dbReference type="PATRIC" id="fig|1423783.4.peg.765"/>
<evidence type="ECO:0000313" key="2">
    <source>
        <dbReference type="Proteomes" id="UP000051922"/>
    </source>
</evidence>
<comment type="caution">
    <text evidence="1">The sequence shown here is derived from an EMBL/GenBank/DDBJ whole genome shotgun (WGS) entry which is preliminary data.</text>
</comment>
<dbReference type="AlphaFoldDB" id="A0A0R1U9H0"/>
<dbReference type="InterPro" id="IPR027417">
    <property type="entry name" value="P-loop_NTPase"/>
</dbReference>
<organism evidence="1 2">
    <name type="scientific">Lacticaseibacillus pantheris DSM 15945 = JCM 12539 = NBRC 106106</name>
    <dbReference type="NCBI Taxonomy" id="1423783"/>
    <lineage>
        <taxon>Bacteria</taxon>
        <taxon>Bacillati</taxon>
        <taxon>Bacillota</taxon>
        <taxon>Bacilli</taxon>
        <taxon>Lactobacillales</taxon>
        <taxon>Lactobacillaceae</taxon>
        <taxon>Lacticaseibacillus</taxon>
    </lineage>
</organism>
<protein>
    <submittedName>
        <fullName evidence="1">Uncharacterized protein</fullName>
    </submittedName>
</protein>
<dbReference type="EMBL" id="AZFJ01000044">
    <property type="protein sequence ID" value="KRL86491.1"/>
    <property type="molecule type" value="Genomic_DNA"/>
</dbReference>
<dbReference type="Gene3D" id="3.40.50.300">
    <property type="entry name" value="P-loop containing nucleotide triphosphate hydrolases"/>
    <property type="match status" value="1"/>
</dbReference>
<name>A0A0R1U9H0_9LACO</name>
<dbReference type="SUPFAM" id="SSF52540">
    <property type="entry name" value="P-loop containing nucleoside triphosphate hydrolases"/>
    <property type="match status" value="1"/>
</dbReference>
<dbReference type="Proteomes" id="UP000051922">
    <property type="component" value="Unassembled WGS sequence"/>
</dbReference>
<evidence type="ECO:0000313" key="1">
    <source>
        <dbReference type="EMBL" id="KRL86491.1"/>
    </source>
</evidence>
<proteinExistence type="predicted"/>
<dbReference type="STRING" id="1423783.FC50_GL000740"/>
<reference evidence="1 2" key="1">
    <citation type="journal article" date="2015" name="Genome Announc.">
        <title>Expanding the biotechnology potential of lactobacilli through comparative genomics of 213 strains and associated genera.</title>
        <authorList>
            <person name="Sun Z."/>
            <person name="Harris H.M."/>
            <person name="McCann A."/>
            <person name="Guo C."/>
            <person name="Argimon S."/>
            <person name="Zhang W."/>
            <person name="Yang X."/>
            <person name="Jeffery I.B."/>
            <person name="Cooney J.C."/>
            <person name="Kagawa T.F."/>
            <person name="Liu W."/>
            <person name="Song Y."/>
            <person name="Salvetti E."/>
            <person name="Wrobel A."/>
            <person name="Rasinkangas P."/>
            <person name="Parkhill J."/>
            <person name="Rea M.C."/>
            <person name="O'Sullivan O."/>
            <person name="Ritari J."/>
            <person name="Douillard F.P."/>
            <person name="Paul Ross R."/>
            <person name="Yang R."/>
            <person name="Briner A.E."/>
            <person name="Felis G.E."/>
            <person name="de Vos W.M."/>
            <person name="Barrangou R."/>
            <person name="Klaenhammer T.R."/>
            <person name="Caufield P.W."/>
            <person name="Cui Y."/>
            <person name="Zhang H."/>
            <person name="O'Toole P.W."/>
        </authorList>
    </citation>
    <scope>NUCLEOTIDE SEQUENCE [LARGE SCALE GENOMIC DNA]</scope>
    <source>
        <strain evidence="1 2">DSM 15945</strain>
    </source>
</reference>
<accession>A0A0R1U9H0</accession>
<keyword evidence="2" id="KW-1185">Reference proteome</keyword>
<gene>
    <name evidence="1" type="ORF">FC50_GL000740</name>
</gene>